<comment type="caution">
    <text evidence="6">The sequence shown here is derived from an EMBL/GenBank/DDBJ whole genome shotgun (WGS) entry which is preliminary data.</text>
</comment>
<keyword evidence="2" id="KW-0862">Zinc</keyword>
<proteinExistence type="predicted"/>
<reference evidence="6" key="1">
    <citation type="journal article" date="2021" name="PeerJ">
        <title>Extensive microbial diversity within the chicken gut microbiome revealed by metagenomics and culture.</title>
        <authorList>
            <person name="Gilroy R."/>
            <person name="Ravi A."/>
            <person name="Getino M."/>
            <person name="Pursley I."/>
            <person name="Horton D.L."/>
            <person name="Alikhan N.F."/>
            <person name="Baker D."/>
            <person name="Gharbi K."/>
            <person name="Hall N."/>
            <person name="Watson M."/>
            <person name="Adriaenssens E.M."/>
            <person name="Foster-Nyarko E."/>
            <person name="Jarju S."/>
            <person name="Secka A."/>
            <person name="Antonio M."/>
            <person name="Oren A."/>
            <person name="Chaudhuri R.R."/>
            <person name="La Ragione R."/>
            <person name="Hildebrand F."/>
            <person name="Pallen M.J."/>
        </authorList>
    </citation>
    <scope>NUCLEOTIDE SEQUENCE</scope>
    <source>
        <strain evidence="6">ChiGjej2B2-19336</strain>
    </source>
</reference>
<dbReference type="InterPro" id="IPR020545">
    <property type="entry name" value="Asp_carbamoyltransf_reg_N"/>
</dbReference>
<evidence type="ECO:0000313" key="7">
    <source>
        <dbReference type="Proteomes" id="UP000698963"/>
    </source>
</evidence>
<dbReference type="GO" id="GO:0009347">
    <property type="term" value="C:aspartate carbamoyltransferase complex"/>
    <property type="evidence" value="ECO:0007669"/>
    <property type="project" value="InterPro"/>
</dbReference>
<organism evidence="6 7">
    <name type="scientific">Mailhella massiliensis</name>
    <dbReference type="NCBI Taxonomy" id="1903261"/>
    <lineage>
        <taxon>Bacteria</taxon>
        <taxon>Pseudomonadati</taxon>
        <taxon>Thermodesulfobacteriota</taxon>
        <taxon>Desulfovibrionia</taxon>
        <taxon>Desulfovibrionales</taxon>
        <taxon>Desulfovibrionaceae</taxon>
        <taxon>Mailhella</taxon>
    </lineage>
</organism>
<dbReference type="PANTHER" id="PTHR35805">
    <property type="entry name" value="ASPARTATE CARBAMOYLTRANSFERASE REGULATORY CHAIN"/>
    <property type="match status" value="1"/>
</dbReference>
<dbReference type="Proteomes" id="UP000698963">
    <property type="component" value="Unassembled WGS sequence"/>
</dbReference>
<evidence type="ECO:0000256" key="2">
    <source>
        <dbReference type="ARBA" id="ARBA00022833"/>
    </source>
</evidence>
<feature type="domain" description="Aspartate carbamoyltransferase regulatory subunit N-terminal" evidence="4">
    <location>
        <begin position="2"/>
        <end position="89"/>
    </location>
</feature>
<dbReference type="InterPro" id="IPR002801">
    <property type="entry name" value="Asp_carbamoylTrfase_reg"/>
</dbReference>
<protein>
    <submittedName>
        <fullName evidence="6">Aspartate carbamoyltransferase regulatory subunit</fullName>
    </submittedName>
</protein>
<feature type="domain" description="Aspartate carbamoyltransferase regulatory subunit C-terminal" evidence="5">
    <location>
        <begin position="94"/>
        <end position="137"/>
    </location>
</feature>
<dbReference type="Gene3D" id="2.30.30.20">
    <property type="entry name" value="Aspartate carbamoyltransferase regulatory subunit, C-terminal domain"/>
    <property type="match status" value="1"/>
</dbReference>
<evidence type="ECO:0000313" key="6">
    <source>
        <dbReference type="EMBL" id="HJD96471.1"/>
    </source>
</evidence>
<dbReference type="Gene3D" id="3.30.70.140">
    <property type="entry name" value="Aspartate carbamoyltransferase regulatory subunit, N-terminal domain"/>
    <property type="match status" value="1"/>
</dbReference>
<keyword evidence="3" id="KW-0665">Pyrimidine biosynthesis</keyword>
<dbReference type="InterPro" id="IPR020542">
    <property type="entry name" value="Asp_carbamoyltrfase_reg_C"/>
</dbReference>
<sequence length="141" mass="16102">MVIDAISNGIVLDHIKAGRSMELYQILNLDKLHCSVAVLKNVTSRKMGRKDIIKIDEIIDLNFDVLGYVDPGITVSIVRDGKLDRKFSVELPERVVNVIRCRNPRCITSTEQELPHIFKLTDRENRVYRCLYCESRAKGGD</sequence>
<dbReference type="Pfam" id="PF01948">
    <property type="entry name" value="PyrI"/>
    <property type="match status" value="1"/>
</dbReference>
<dbReference type="GO" id="GO:0006221">
    <property type="term" value="P:pyrimidine nucleotide biosynthetic process"/>
    <property type="evidence" value="ECO:0007669"/>
    <property type="project" value="UniProtKB-KW"/>
</dbReference>
<dbReference type="InterPro" id="IPR036792">
    <property type="entry name" value="Asp_carbatrfase_reg_C_sf"/>
</dbReference>
<dbReference type="NCBIfam" id="NF002063">
    <property type="entry name" value="PRK00893.1-3"/>
    <property type="match status" value="1"/>
</dbReference>
<reference evidence="6" key="2">
    <citation type="submission" date="2021-09" db="EMBL/GenBank/DDBJ databases">
        <authorList>
            <person name="Gilroy R."/>
        </authorList>
    </citation>
    <scope>NUCLEOTIDE SEQUENCE</scope>
    <source>
        <strain evidence="6">ChiGjej2B2-19336</strain>
    </source>
</reference>
<dbReference type="GO" id="GO:0046872">
    <property type="term" value="F:metal ion binding"/>
    <property type="evidence" value="ECO:0007669"/>
    <property type="project" value="UniProtKB-KW"/>
</dbReference>
<dbReference type="SUPFAM" id="SSF54893">
    <property type="entry name" value="Aspartate carbamoyltransferase, Regulatory-chain, N-terminal domain"/>
    <property type="match status" value="1"/>
</dbReference>
<evidence type="ECO:0000259" key="4">
    <source>
        <dbReference type="Pfam" id="PF01948"/>
    </source>
</evidence>
<dbReference type="SUPFAM" id="SSF57825">
    <property type="entry name" value="Aspartate carbamoyltransferase, Regulatory-chain, C-terminal domain"/>
    <property type="match status" value="1"/>
</dbReference>
<gene>
    <name evidence="6" type="ORF">K8W16_02340</name>
</gene>
<dbReference type="AlphaFoldDB" id="A0A921DQY5"/>
<name>A0A921DQY5_9BACT</name>
<evidence type="ECO:0000256" key="1">
    <source>
        <dbReference type="ARBA" id="ARBA00022723"/>
    </source>
</evidence>
<dbReference type="EMBL" id="DYZA01000040">
    <property type="protein sequence ID" value="HJD96471.1"/>
    <property type="molecule type" value="Genomic_DNA"/>
</dbReference>
<dbReference type="InterPro" id="IPR036793">
    <property type="entry name" value="Asp_carbatrfase_reg_N_sf"/>
</dbReference>
<dbReference type="PANTHER" id="PTHR35805:SF1">
    <property type="entry name" value="ASPARTATE CARBAMOYLTRANSFERASE REGULATORY CHAIN"/>
    <property type="match status" value="1"/>
</dbReference>
<dbReference type="RefSeq" id="WP_304120821.1">
    <property type="nucleotide sequence ID" value="NZ_DYZA01000040.1"/>
</dbReference>
<dbReference type="GO" id="GO:0006207">
    <property type="term" value="P:'de novo' pyrimidine nucleobase biosynthetic process"/>
    <property type="evidence" value="ECO:0007669"/>
    <property type="project" value="InterPro"/>
</dbReference>
<accession>A0A921DQY5</accession>
<evidence type="ECO:0000259" key="5">
    <source>
        <dbReference type="Pfam" id="PF02748"/>
    </source>
</evidence>
<dbReference type="Pfam" id="PF02748">
    <property type="entry name" value="PyrI_C"/>
    <property type="match status" value="1"/>
</dbReference>
<evidence type="ECO:0000256" key="3">
    <source>
        <dbReference type="ARBA" id="ARBA00022975"/>
    </source>
</evidence>
<keyword evidence="1" id="KW-0479">Metal-binding</keyword>